<gene>
    <name evidence="2" type="ORF">RMAR1173_LOCUS17894</name>
</gene>
<dbReference type="SUPFAM" id="SSF64268">
    <property type="entry name" value="PX domain"/>
    <property type="match status" value="1"/>
</dbReference>
<evidence type="ECO:0000259" key="1">
    <source>
        <dbReference type="PROSITE" id="PS50195"/>
    </source>
</evidence>
<dbReference type="PANTHER" id="PTHR10555">
    <property type="entry name" value="SORTING NEXIN"/>
    <property type="match status" value="1"/>
</dbReference>
<reference evidence="2" key="1">
    <citation type="submission" date="2021-01" db="EMBL/GenBank/DDBJ databases">
        <authorList>
            <person name="Corre E."/>
            <person name="Pelletier E."/>
            <person name="Niang G."/>
            <person name="Scheremetjew M."/>
            <person name="Finn R."/>
            <person name="Kale V."/>
            <person name="Holt S."/>
            <person name="Cochrane G."/>
            <person name="Meng A."/>
            <person name="Brown T."/>
            <person name="Cohen L."/>
        </authorList>
    </citation>
    <scope>NUCLEOTIDE SEQUENCE</scope>
    <source>
        <strain evidence="2">CCMP1243</strain>
    </source>
</reference>
<dbReference type="GO" id="GO:0035091">
    <property type="term" value="F:phosphatidylinositol binding"/>
    <property type="evidence" value="ECO:0007669"/>
    <property type="project" value="InterPro"/>
</dbReference>
<protein>
    <recommendedName>
        <fullName evidence="1">PX domain-containing protein</fullName>
    </recommendedName>
</protein>
<organism evidence="2">
    <name type="scientific">Rhizochromulina marina</name>
    <dbReference type="NCBI Taxonomy" id="1034831"/>
    <lineage>
        <taxon>Eukaryota</taxon>
        <taxon>Sar</taxon>
        <taxon>Stramenopiles</taxon>
        <taxon>Ochrophyta</taxon>
        <taxon>Dictyochophyceae</taxon>
        <taxon>Rhizochromulinales</taxon>
        <taxon>Rhizochromulina</taxon>
    </lineage>
</organism>
<name>A0A7S2SQH6_9STRA</name>
<dbReference type="InterPro" id="IPR001683">
    <property type="entry name" value="PX_dom"/>
</dbReference>
<dbReference type="InterPro" id="IPR015404">
    <property type="entry name" value="Vps5_C"/>
</dbReference>
<dbReference type="EMBL" id="HBHJ01027053">
    <property type="protein sequence ID" value="CAD9706903.1"/>
    <property type="molecule type" value="Transcribed_RNA"/>
</dbReference>
<dbReference type="SMART" id="SM00312">
    <property type="entry name" value="PX"/>
    <property type="match status" value="1"/>
</dbReference>
<dbReference type="Gene3D" id="3.30.1520.10">
    <property type="entry name" value="Phox-like domain"/>
    <property type="match status" value="1"/>
</dbReference>
<dbReference type="InterPro" id="IPR036871">
    <property type="entry name" value="PX_dom_sf"/>
</dbReference>
<dbReference type="PANTHER" id="PTHR10555:SF170">
    <property type="entry name" value="FI18122P1"/>
    <property type="match status" value="1"/>
</dbReference>
<dbReference type="Pfam" id="PF00787">
    <property type="entry name" value="PX"/>
    <property type="match status" value="1"/>
</dbReference>
<dbReference type="PROSITE" id="PS50195">
    <property type="entry name" value="PX"/>
    <property type="match status" value="1"/>
</dbReference>
<feature type="domain" description="PX" evidence="1">
    <location>
        <begin position="7"/>
        <end position="140"/>
    </location>
</feature>
<sequence>MAASTLHLSVAVTDPARQGDSYSNSFVLYTVTTTCEAVDEGGCWTAGTFVARRRYRDFAWLHGHLAKTVAGSILPPLPHSRGSHASGSLHSTVLRDRFEATFVEERRSRLDRYIHALAQHPEVRHLQDFQIFLCADESTLANFKSQRLGGDPMAEALASRFASMKHWVGSSAVVSTSLGANNKSTLDLKLDEVAAHVLLLEERLTLVLDKVSSLLKCNKEVAVGVFDTGLAFSLLGQMEGRGVYGETLKSLGHTADHISVMMAEQREHDLLQFKEELSENLGLIGSVKLALQQRDKIKAHHGSAQIDFDSKAAALEHMRETDEPKLQKLEAASQASDDAAESLKQATAALDEVTARLIREIDRFKRSKAAAIHQLMRDFAVFNLEFARKLEAQWGHLGPKMEYTLSLLDGREVHDAGV</sequence>
<dbReference type="Gene3D" id="1.20.1270.60">
    <property type="entry name" value="Arfaptin homology (AH) domain/BAR domain"/>
    <property type="match status" value="1"/>
</dbReference>
<dbReference type="GO" id="GO:0005768">
    <property type="term" value="C:endosome"/>
    <property type="evidence" value="ECO:0007669"/>
    <property type="project" value="TreeGrafter"/>
</dbReference>
<evidence type="ECO:0000313" key="2">
    <source>
        <dbReference type="EMBL" id="CAD9706903.1"/>
    </source>
</evidence>
<dbReference type="Pfam" id="PF09325">
    <property type="entry name" value="Vps5"/>
    <property type="match status" value="1"/>
</dbReference>
<dbReference type="SUPFAM" id="SSF103657">
    <property type="entry name" value="BAR/IMD domain-like"/>
    <property type="match status" value="1"/>
</dbReference>
<accession>A0A7S2SQH6</accession>
<proteinExistence type="predicted"/>
<dbReference type="InterPro" id="IPR027267">
    <property type="entry name" value="AH/BAR_dom_sf"/>
</dbReference>
<dbReference type="AlphaFoldDB" id="A0A7S2SQH6"/>